<sequence>MPDDEQAEQTTAEEPKPQEPDEPEEADGPAITSYGIASAVLGVLSVAAIVLGWFIWSAHRTDVDERGYETRAMQAAADWTGVLINMNTDNVQASLQKLHDGTVGELNADFDSAIQPYQQVVQRLQSRSRGEVEAVAFETVHHDLDAQPGRPAPAEQLPTSIARRTDTVMVVATSVSENAGGKPQTVHWNLRLGISDVDGKLMISRLESIR</sequence>
<proteinExistence type="predicted"/>
<keyword evidence="2 4" id="KW-0472">Membrane</keyword>
<dbReference type="GO" id="GO:0016020">
    <property type="term" value="C:membrane"/>
    <property type="evidence" value="ECO:0007669"/>
    <property type="project" value="UniProtKB-SubCell"/>
</dbReference>
<dbReference type="AlphaFoldDB" id="A0A7I7L029"/>
<keyword evidence="4" id="KW-1133">Transmembrane helix</keyword>
<feature type="transmembrane region" description="Helical" evidence="4">
    <location>
        <begin position="31"/>
        <end position="56"/>
    </location>
</feature>
<organism evidence="5 6">
    <name type="scientific">Mycobacterium cookii</name>
    <dbReference type="NCBI Taxonomy" id="1775"/>
    <lineage>
        <taxon>Bacteria</taxon>
        <taxon>Bacillati</taxon>
        <taxon>Actinomycetota</taxon>
        <taxon>Actinomycetes</taxon>
        <taxon>Mycobacteriales</taxon>
        <taxon>Mycobacteriaceae</taxon>
        <taxon>Mycobacterium</taxon>
    </lineage>
</organism>
<evidence type="ECO:0000256" key="3">
    <source>
        <dbReference type="SAM" id="MobiDB-lite"/>
    </source>
</evidence>
<gene>
    <name evidence="5" type="ORF">MCOO_35180</name>
</gene>
<protein>
    <recommendedName>
        <fullName evidence="7">Mce associated membrane protein</fullName>
    </recommendedName>
</protein>
<evidence type="ECO:0000256" key="4">
    <source>
        <dbReference type="SAM" id="Phobius"/>
    </source>
</evidence>
<dbReference type="RefSeq" id="WP_163778350.1">
    <property type="nucleotide sequence ID" value="NZ_AP022569.1"/>
</dbReference>
<feature type="region of interest" description="Disordered" evidence="3">
    <location>
        <begin position="1"/>
        <end position="29"/>
    </location>
</feature>
<evidence type="ECO:0000256" key="2">
    <source>
        <dbReference type="ARBA" id="ARBA00023136"/>
    </source>
</evidence>
<dbReference type="PANTHER" id="PTHR37042:SF4">
    <property type="entry name" value="OUTER MEMBRANE PROTEIN RV1973"/>
    <property type="match status" value="1"/>
</dbReference>
<dbReference type="KEGG" id="mcoo:MCOO_35180"/>
<keyword evidence="6" id="KW-1185">Reference proteome</keyword>
<evidence type="ECO:0008006" key="7">
    <source>
        <dbReference type="Google" id="ProtNLM"/>
    </source>
</evidence>
<dbReference type="PANTHER" id="PTHR37042">
    <property type="entry name" value="OUTER MEMBRANE PROTEIN RV1973"/>
    <property type="match status" value="1"/>
</dbReference>
<dbReference type="EMBL" id="AP022569">
    <property type="protein sequence ID" value="BBX47503.1"/>
    <property type="molecule type" value="Genomic_DNA"/>
</dbReference>
<keyword evidence="4" id="KW-0812">Transmembrane</keyword>
<evidence type="ECO:0000256" key="1">
    <source>
        <dbReference type="ARBA" id="ARBA00004370"/>
    </source>
</evidence>
<accession>A0A7I7L029</accession>
<evidence type="ECO:0000313" key="6">
    <source>
        <dbReference type="Proteomes" id="UP000465866"/>
    </source>
</evidence>
<evidence type="ECO:0000313" key="5">
    <source>
        <dbReference type="EMBL" id="BBX47503.1"/>
    </source>
</evidence>
<dbReference type="Proteomes" id="UP000465866">
    <property type="component" value="Chromosome"/>
</dbReference>
<reference evidence="5 6" key="1">
    <citation type="journal article" date="2019" name="Emerg. Microbes Infect.">
        <title>Comprehensive subspecies identification of 175 nontuberculous mycobacteria species based on 7547 genomic profiles.</title>
        <authorList>
            <person name="Matsumoto Y."/>
            <person name="Kinjo T."/>
            <person name="Motooka D."/>
            <person name="Nabeya D."/>
            <person name="Jung N."/>
            <person name="Uechi K."/>
            <person name="Horii T."/>
            <person name="Iida T."/>
            <person name="Fujita J."/>
            <person name="Nakamura S."/>
        </authorList>
    </citation>
    <scope>NUCLEOTIDE SEQUENCE [LARGE SCALE GENOMIC DNA]</scope>
    <source>
        <strain evidence="5 6">JCM 12404</strain>
    </source>
</reference>
<comment type="subcellular location">
    <subcellularLocation>
        <location evidence="1">Membrane</location>
    </subcellularLocation>
</comment>
<name>A0A7I7L029_9MYCO</name>